<evidence type="ECO:0000256" key="2">
    <source>
        <dbReference type="SAM" id="Phobius"/>
    </source>
</evidence>
<feature type="compositionally biased region" description="Polar residues" evidence="1">
    <location>
        <begin position="813"/>
        <end position="822"/>
    </location>
</feature>
<feature type="transmembrane region" description="Helical" evidence="2">
    <location>
        <begin position="167"/>
        <end position="191"/>
    </location>
</feature>
<reference evidence="3" key="1">
    <citation type="submission" date="2013-12" db="EMBL/GenBank/DDBJ databases">
        <title>The Genome Sequence of Aphanomyces astaci APO3.</title>
        <authorList>
            <consortium name="The Broad Institute Genomics Platform"/>
            <person name="Russ C."/>
            <person name="Tyler B."/>
            <person name="van West P."/>
            <person name="Dieguez-Uribeondo J."/>
            <person name="Young S.K."/>
            <person name="Zeng Q."/>
            <person name="Gargeya S."/>
            <person name="Fitzgerald M."/>
            <person name="Abouelleil A."/>
            <person name="Alvarado L."/>
            <person name="Chapman S.B."/>
            <person name="Gainer-Dewar J."/>
            <person name="Goldberg J."/>
            <person name="Griggs A."/>
            <person name="Gujja S."/>
            <person name="Hansen M."/>
            <person name="Howarth C."/>
            <person name="Imamovic A."/>
            <person name="Ireland A."/>
            <person name="Larimer J."/>
            <person name="McCowan C."/>
            <person name="Murphy C."/>
            <person name="Pearson M."/>
            <person name="Poon T.W."/>
            <person name="Priest M."/>
            <person name="Roberts A."/>
            <person name="Saif S."/>
            <person name="Shea T."/>
            <person name="Sykes S."/>
            <person name="Wortman J."/>
            <person name="Nusbaum C."/>
            <person name="Birren B."/>
        </authorList>
    </citation>
    <scope>NUCLEOTIDE SEQUENCE [LARGE SCALE GENOMIC DNA]</scope>
    <source>
        <strain evidence="3">APO3</strain>
    </source>
</reference>
<name>W4GQU2_APHAT</name>
<accession>W4GQU2</accession>
<feature type="transmembrane region" description="Helical" evidence="2">
    <location>
        <begin position="343"/>
        <end position="360"/>
    </location>
</feature>
<keyword evidence="2" id="KW-0472">Membrane</keyword>
<feature type="compositionally biased region" description="Polar residues" evidence="1">
    <location>
        <begin position="763"/>
        <end position="774"/>
    </location>
</feature>
<dbReference type="AlphaFoldDB" id="W4GQU2"/>
<dbReference type="OrthoDB" id="77556at2759"/>
<organism evidence="3">
    <name type="scientific">Aphanomyces astaci</name>
    <name type="common">Crayfish plague agent</name>
    <dbReference type="NCBI Taxonomy" id="112090"/>
    <lineage>
        <taxon>Eukaryota</taxon>
        <taxon>Sar</taxon>
        <taxon>Stramenopiles</taxon>
        <taxon>Oomycota</taxon>
        <taxon>Saprolegniomycetes</taxon>
        <taxon>Saprolegniales</taxon>
        <taxon>Verrucalvaceae</taxon>
        <taxon>Aphanomyces</taxon>
    </lineage>
</organism>
<keyword evidence="2" id="KW-0812">Transmembrane</keyword>
<evidence type="ECO:0000313" key="3">
    <source>
        <dbReference type="EMBL" id="ETV81711.1"/>
    </source>
</evidence>
<dbReference type="RefSeq" id="XP_009828448.1">
    <property type="nucleotide sequence ID" value="XM_009830146.1"/>
</dbReference>
<keyword evidence="2" id="KW-1133">Transmembrane helix</keyword>
<feature type="transmembrane region" description="Helical" evidence="2">
    <location>
        <begin position="278"/>
        <end position="298"/>
    </location>
</feature>
<feature type="compositionally biased region" description="Low complexity" evidence="1">
    <location>
        <begin position="784"/>
        <end position="797"/>
    </location>
</feature>
<feature type="transmembrane region" description="Helical" evidence="2">
    <location>
        <begin position="211"/>
        <end position="232"/>
    </location>
</feature>
<feature type="transmembrane region" description="Helical" evidence="2">
    <location>
        <begin position="38"/>
        <end position="59"/>
    </location>
</feature>
<feature type="region of interest" description="Disordered" evidence="1">
    <location>
        <begin position="716"/>
        <end position="876"/>
    </location>
</feature>
<evidence type="ECO:0000256" key="1">
    <source>
        <dbReference type="SAM" id="MobiDB-lite"/>
    </source>
</evidence>
<gene>
    <name evidence="3" type="ORF">H257_05311</name>
</gene>
<dbReference type="VEuPathDB" id="FungiDB:H257_05311"/>
<dbReference type="EMBL" id="KI913123">
    <property type="protein sequence ID" value="ETV81711.1"/>
    <property type="molecule type" value="Genomic_DNA"/>
</dbReference>
<dbReference type="GeneID" id="20807307"/>
<feature type="transmembrane region" description="Helical" evidence="2">
    <location>
        <begin position="98"/>
        <end position="116"/>
    </location>
</feature>
<sequence length="1120" mass="125212">MNEAIAACDAESSSTLHTCSRANWHRCHLFYLEYTLPVIPWVLFIAFTLGFAWYTNVWAEFHQHIDDLHDIPAQALGIVVARQKRQLLGRKIPDPRRIFMLIAMWAELPGFSYLPLELMYYHRYGRYMFVSSAIGQFIKFICAAVLLLTLLLTVLHKSLVPLRVKLLYPLVFDALFVVFLYAIVDVLTCAVPMDRMPLGGGASTCACRDRVWLMAALASVVFAAIYIGALAYRIHLSEDVFGVRFRYPMSFSYLMTVVRTGTCLLYMTITKLLESTDYVHTINITAMSIYFVLFAALFRYNYRLQPCLGSGLFPNNLRALSFATSCWSSLATIGTTFETTTVVVPLTFMALYPFGVVFLWRMNSARARQYHIQNQSLTDALNDTNLRVRTVAIVSITLEDHSRWKTDEIANVLQCLEACLAMPGVTEDGLLVAYACQAVWHLCCTHCKLNEAMIERPGATDFAPFNLWVSHRPSVQQAVKTRQSNPGATTRLQELVDRKAETNTRSGISTVAPLLAEGSINTVSNEQLLKHCLGVVLQRATSMLSLPFPKACNVMAKLLQEMYIAQNVQLTLGTWLSVVCTLCGNYNHEVAAQAATSLCATMVQFDMTVVLPLLCDPAKLTAISQLLVVPNALLPMTLLRDKVVGVVLARAAAQVTRTAPMRDPIHMYTPAFVTNMSTAWRKWQAEYSMTLALESVLALMQKAQLTWRAMVKHKLKQKQMQSSGSRMVTVRSGNNKAPSSSSRREAVVATVVPEGGPTAAMSCAQTSRRSSIASVHSEIQRAMHASPRSAKSRSPSPSRHPKHNRPDRPSIMPAQNINNQPTKVVLLQNEPSRQRPGRRKSHDHQAPRKTSSTSNPSRGPYSSLTKPPPPPQHPLLFGLSKLLLASEKAHGHTRSFDHYHRRRHRRSNSVHAVVNKLRTTSLTGGDTFIRNLNHLAKGNGHDLVPPAIWREIKLRRAVRLRVMTQVTAVLAEGLQVKLLPQLFTPATVQALQALVALLHTYPVMRAHIAYVLHPDEHRYITFVTSWQQARVRGPVAAAATAGEESPLWARVLSWFSRLAELTPWASTDDVVVVPLQTKSMKRSTSMTMLLFPGFNFVTERRRWSRHPARNSLGRQSGPPV</sequence>
<protein>
    <submittedName>
        <fullName evidence="3">Uncharacterized protein</fullName>
    </submittedName>
</protein>
<feature type="transmembrane region" description="Helical" evidence="2">
    <location>
        <begin position="136"/>
        <end position="155"/>
    </location>
</feature>
<proteinExistence type="predicted"/>
<feature type="compositionally biased region" description="Polar residues" evidence="1">
    <location>
        <begin position="718"/>
        <end position="741"/>
    </location>
</feature>
<feature type="compositionally biased region" description="Polar residues" evidence="1">
    <location>
        <begin position="848"/>
        <end position="865"/>
    </location>
</feature>